<proteinExistence type="predicted"/>
<dbReference type="AlphaFoldDB" id="A0A951Q3P5"/>
<gene>
    <name evidence="1" type="ORF">KME32_26905</name>
</gene>
<evidence type="ECO:0000313" key="1">
    <source>
        <dbReference type="EMBL" id="MBW4564686.1"/>
    </source>
</evidence>
<dbReference type="EMBL" id="JAHHHN010000025">
    <property type="protein sequence ID" value="MBW4564686.1"/>
    <property type="molecule type" value="Genomic_DNA"/>
</dbReference>
<reference evidence="1" key="1">
    <citation type="submission" date="2021-05" db="EMBL/GenBank/DDBJ databases">
        <authorList>
            <person name="Pietrasiak N."/>
            <person name="Ward R."/>
            <person name="Stajich J.E."/>
            <person name="Kurbessoian T."/>
        </authorList>
    </citation>
    <scope>NUCLEOTIDE SEQUENCE</scope>
    <source>
        <strain evidence="1">JT2-VF2</strain>
    </source>
</reference>
<name>A0A951Q3P5_9NOST</name>
<accession>A0A951Q3P5</accession>
<sequence length="104" mass="11519">MTQLTFDQFIHPLSEFPKIELLNGDDEPMLDLYTMAGLILYTACANNNLSAKENILEVLTTNAGLVDAQQLFERCQMGDRAAILQTIAFIVSGLETKLDILKVA</sequence>
<dbReference type="Proteomes" id="UP000715781">
    <property type="component" value="Unassembled WGS sequence"/>
</dbReference>
<comment type="caution">
    <text evidence="1">The sequence shown here is derived from an EMBL/GenBank/DDBJ whole genome shotgun (WGS) entry which is preliminary data.</text>
</comment>
<evidence type="ECO:0000313" key="2">
    <source>
        <dbReference type="Proteomes" id="UP000715781"/>
    </source>
</evidence>
<organism evidence="1 2">
    <name type="scientific">Mojavia pulchra JT2-VF2</name>
    <dbReference type="NCBI Taxonomy" id="287848"/>
    <lineage>
        <taxon>Bacteria</taxon>
        <taxon>Bacillati</taxon>
        <taxon>Cyanobacteriota</taxon>
        <taxon>Cyanophyceae</taxon>
        <taxon>Nostocales</taxon>
        <taxon>Nostocaceae</taxon>
    </lineage>
</organism>
<reference evidence="1" key="2">
    <citation type="journal article" date="2022" name="Microbiol. Resour. Announc.">
        <title>Metagenome Sequencing to Explore Phylogenomics of Terrestrial Cyanobacteria.</title>
        <authorList>
            <person name="Ward R.D."/>
            <person name="Stajich J.E."/>
            <person name="Johansen J.R."/>
            <person name="Huntemann M."/>
            <person name="Clum A."/>
            <person name="Foster B."/>
            <person name="Foster B."/>
            <person name="Roux S."/>
            <person name="Palaniappan K."/>
            <person name="Varghese N."/>
            <person name="Mukherjee S."/>
            <person name="Reddy T.B.K."/>
            <person name="Daum C."/>
            <person name="Copeland A."/>
            <person name="Chen I.A."/>
            <person name="Ivanova N.N."/>
            <person name="Kyrpides N.C."/>
            <person name="Shapiro N."/>
            <person name="Eloe-Fadrosh E.A."/>
            <person name="Pietrasiak N."/>
        </authorList>
    </citation>
    <scope>NUCLEOTIDE SEQUENCE</scope>
    <source>
        <strain evidence="1">JT2-VF2</strain>
    </source>
</reference>
<protein>
    <submittedName>
        <fullName evidence="1">Uncharacterized protein</fullName>
    </submittedName>
</protein>